<dbReference type="Proteomes" id="UP001066276">
    <property type="component" value="Chromosome 10"/>
</dbReference>
<feature type="compositionally biased region" description="Low complexity" evidence="1">
    <location>
        <begin position="112"/>
        <end position="121"/>
    </location>
</feature>
<reference evidence="2" key="1">
    <citation type="journal article" date="2022" name="bioRxiv">
        <title>Sequencing and chromosome-scale assembly of the giantPleurodeles waltlgenome.</title>
        <authorList>
            <person name="Brown T."/>
            <person name="Elewa A."/>
            <person name="Iarovenko S."/>
            <person name="Subramanian E."/>
            <person name="Araus A.J."/>
            <person name="Petzold A."/>
            <person name="Susuki M."/>
            <person name="Suzuki K.-i.T."/>
            <person name="Hayashi T."/>
            <person name="Toyoda A."/>
            <person name="Oliveira C."/>
            <person name="Osipova E."/>
            <person name="Leigh N.D."/>
            <person name="Simon A."/>
            <person name="Yun M.H."/>
        </authorList>
    </citation>
    <scope>NUCLEOTIDE SEQUENCE</scope>
    <source>
        <strain evidence="2">20211129_DDA</strain>
        <tissue evidence="2">Liver</tissue>
    </source>
</reference>
<organism evidence="2 3">
    <name type="scientific">Pleurodeles waltl</name>
    <name type="common">Iberian ribbed newt</name>
    <dbReference type="NCBI Taxonomy" id="8319"/>
    <lineage>
        <taxon>Eukaryota</taxon>
        <taxon>Metazoa</taxon>
        <taxon>Chordata</taxon>
        <taxon>Craniata</taxon>
        <taxon>Vertebrata</taxon>
        <taxon>Euteleostomi</taxon>
        <taxon>Amphibia</taxon>
        <taxon>Batrachia</taxon>
        <taxon>Caudata</taxon>
        <taxon>Salamandroidea</taxon>
        <taxon>Salamandridae</taxon>
        <taxon>Pleurodelinae</taxon>
        <taxon>Pleurodeles</taxon>
    </lineage>
</organism>
<sequence length="262" mass="28124">MSCVFDRIRGSGGAGNRFTGAALALGICSGTLGSTRMFPGADVDQELCLRSYHREQRSREQVYGGSVIGVVTFFKSCRLKTKAGKRKGRDPELSQLLKIVLEKLGNDDTDSSDVASDNDVNGTNSSRPRRSHVAPRAAFPPVKNRNKGRAPASQSSLTVVTLPEQASMPEIPVPSSRGASEHQVGSEGTITTPGQSVAEVLANIRKSLASLSPLMGSGVPPSPLPVVPSATLTMAPRHLSYPHSLRRRKIQPCKPCWKYLDY</sequence>
<gene>
    <name evidence="2" type="ORF">NDU88_007004</name>
</gene>
<proteinExistence type="predicted"/>
<name>A0AAV7MHQ1_PLEWA</name>
<evidence type="ECO:0000256" key="1">
    <source>
        <dbReference type="SAM" id="MobiDB-lite"/>
    </source>
</evidence>
<evidence type="ECO:0000313" key="2">
    <source>
        <dbReference type="EMBL" id="KAJ1101942.1"/>
    </source>
</evidence>
<feature type="region of interest" description="Disordered" evidence="1">
    <location>
        <begin position="107"/>
        <end position="191"/>
    </location>
</feature>
<protein>
    <submittedName>
        <fullName evidence="2">Uncharacterized protein</fullName>
    </submittedName>
</protein>
<dbReference type="AlphaFoldDB" id="A0AAV7MHQ1"/>
<comment type="caution">
    <text evidence="2">The sequence shown here is derived from an EMBL/GenBank/DDBJ whole genome shotgun (WGS) entry which is preliminary data.</text>
</comment>
<evidence type="ECO:0000313" key="3">
    <source>
        <dbReference type="Proteomes" id="UP001066276"/>
    </source>
</evidence>
<keyword evidence="3" id="KW-1185">Reference proteome</keyword>
<accession>A0AAV7MHQ1</accession>
<dbReference type="EMBL" id="JANPWB010000014">
    <property type="protein sequence ID" value="KAJ1101942.1"/>
    <property type="molecule type" value="Genomic_DNA"/>
</dbReference>